<evidence type="ECO:0000313" key="7">
    <source>
        <dbReference type="Proteomes" id="UP000477980"/>
    </source>
</evidence>
<dbReference type="EMBL" id="VZCW01000046">
    <property type="protein sequence ID" value="MQN11585.1"/>
    <property type="molecule type" value="Genomic_DNA"/>
</dbReference>
<dbReference type="Proteomes" id="UP000442105">
    <property type="component" value="Unassembled WGS sequence"/>
</dbReference>
<evidence type="ECO:0000313" key="2">
    <source>
        <dbReference type="EMBL" id="MQN11585.1"/>
    </source>
</evidence>
<reference evidence="6" key="1">
    <citation type="submission" date="2019-09" db="EMBL/GenBank/DDBJ databases">
        <title>Distinct polysaccharide growth profiles of human intestinal Prevotella copri isolates.</title>
        <authorList>
            <person name="Fehlner-Peach H."/>
            <person name="Magnabosco C."/>
            <person name="Raghavan V."/>
            <person name="Scher J.U."/>
            <person name="Tett A."/>
            <person name="Cox L.M."/>
            <person name="Gottsegen C."/>
            <person name="Watters A."/>
            <person name="Wiltshire- Gordon J.D."/>
            <person name="Segata N."/>
            <person name="Bonneau R."/>
            <person name="Littman D.R."/>
        </authorList>
    </citation>
    <scope>NUCLEOTIDE SEQUENCE [LARGE SCALE GENOMIC DNA]</scope>
    <source>
        <strain evidence="6">iAQ1179</strain>
    </source>
</reference>
<feature type="transmembrane region" description="Helical" evidence="1">
    <location>
        <begin position="67"/>
        <end position="89"/>
    </location>
</feature>
<sequence>MKANIKKHFVCGGVILLCYVYLLTHEISDAEVYGFWAGLWQGGIFLPKFIISLFLDNVKFIAKNRTLGYDIAFFFVNIVSLFYFVAVIIKSKREKL</sequence>
<keyword evidence="1" id="KW-0472">Membrane</keyword>
<feature type="transmembrane region" description="Helical" evidence="1">
    <location>
        <begin position="9"/>
        <end position="27"/>
    </location>
</feature>
<evidence type="ECO:0000313" key="3">
    <source>
        <dbReference type="EMBL" id="MQO04810.1"/>
    </source>
</evidence>
<dbReference type="Proteomes" id="UP000477980">
    <property type="component" value="Unassembled WGS sequence"/>
</dbReference>
<dbReference type="AlphaFoldDB" id="A0A5P0XSR1"/>
<accession>A0A5P0XSR1</accession>
<name>A0A5P0XSR1_9BACT</name>
<reference evidence="2" key="2">
    <citation type="submission" date="2022-12" db="EMBL/GenBank/DDBJ databases">
        <title>Distinct polysaccharide growth profiles of human intestinal Prevotella copri isolates.</title>
        <authorList>
            <person name="Fehlner-Peach H."/>
            <person name="Magnabosco C."/>
            <person name="Raghavan V."/>
            <person name="Scher J.U."/>
            <person name="Tett A."/>
            <person name="Cox L.M."/>
            <person name="Gottsegen C."/>
            <person name="Watters A."/>
            <person name="Wiltshire- Gordon J.D."/>
            <person name="Segata N."/>
            <person name="Bonneau R."/>
            <person name="Littman D.R."/>
        </authorList>
    </citation>
    <scope>NUCLEOTIDE SEQUENCE</scope>
    <source>
        <strain evidence="7">iAA917</strain>
        <strain evidence="4">IAA917</strain>
        <strain evidence="3">IAK279</strain>
        <strain evidence="5">iAK279</strain>
        <strain evidence="2">IAQ1179</strain>
    </source>
</reference>
<evidence type="ECO:0000313" key="6">
    <source>
        <dbReference type="Proteomes" id="UP000442105"/>
    </source>
</evidence>
<dbReference type="Proteomes" id="UP000390763">
    <property type="component" value="Unassembled WGS sequence"/>
</dbReference>
<protein>
    <submittedName>
        <fullName evidence="2">Uncharacterized protein</fullName>
    </submittedName>
</protein>
<comment type="caution">
    <text evidence="2">The sequence shown here is derived from an EMBL/GenBank/DDBJ whole genome shotgun (WGS) entry which is preliminary data.</text>
</comment>
<evidence type="ECO:0000313" key="4">
    <source>
        <dbReference type="EMBL" id="MQP12883.1"/>
    </source>
</evidence>
<proteinExistence type="predicted"/>
<organism evidence="2 6">
    <name type="scientific">Segatella copri</name>
    <dbReference type="NCBI Taxonomy" id="165179"/>
    <lineage>
        <taxon>Bacteria</taxon>
        <taxon>Pseudomonadati</taxon>
        <taxon>Bacteroidota</taxon>
        <taxon>Bacteroidia</taxon>
        <taxon>Bacteroidales</taxon>
        <taxon>Prevotellaceae</taxon>
        <taxon>Segatella</taxon>
    </lineage>
</organism>
<feature type="transmembrane region" description="Helical" evidence="1">
    <location>
        <begin position="33"/>
        <end position="55"/>
    </location>
</feature>
<evidence type="ECO:0000256" key="1">
    <source>
        <dbReference type="SAM" id="Phobius"/>
    </source>
</evidence>
<keyword evidence="1" id="KW-0812">Transmembrane</keyword>
<gene>
    <name evidence="4" type="ORF">F7D25_00275</name>
    <name evidence="3" type="ORF">F7D62_12005</name>
    <name evidence="2" type="ORF">F7D95_01860</name>
</gene>
<dbReference type="RefSeq" id="WP_153087683.1">
    <property type="nucleotide sequence ID" value="NZ_DAWERD010000057.1"/>
</dbReference>
<dbReference type="OrthoDB" id="165386at2"/>
<keyword evidence="1" id="KW-1133">Transmembrane helix</keyword>
<dbReference type="EMBL" id="VZBT01000090">
    <property type="protein sequence ID" value="MQO04810.1"/>
    <property type="molecule type" value="Genomic_DNA"/>
</dbReference>
<evidence type="ECO:0000313" key="5">
    <source>
        <dbReference type="Proteomes" id="UP000390763"/>
    </source>
</evidence>
<dbReference type="EMBL" id="VZAH01000005">
    <property type="protein sequence ID" value="MQP12883.1"/>
    <property type="molecule type" value="Genomic_DNA"/>
</dbReference>